<dbReference type="AlphaFoldDB" id="A0A4Y2H4G7"/>
<protein>
    <submittedName>
        <fullName evidence="1">Uncharacterized protein</fullName>
    </submittedName>
</protein>
<dbReference type="EMBL" id="BGPR01101557">
    <property type="protein sequence ID" value="GBM60011.1"/>
    <property type="molecule type" value="Genomic_DNA"/>
</dbReference>
<accession>A0A4Y2H4G7</accession>
<organism evidence="1 2">
    <name type="scientific">Araneus ventricosus</name>
    <name type="common">Orbweaver spider</name>
    <name type="synonym">Epeira ventricosa</name>
    <dbReference type="NCBI Taxonomy" id="182803"/>
    <lineage>
        <taxon>Eukaryota</taxon>
        <taxon>Metazoa</taxon>
        <taxon>Ecdysozoa</taxon>
        <taxon>Arthropoda</taxon>
        <taxon>Chelicerata</taxon>
        <taxon>Arachnida</taxon>
        <taxon>Araneae</taxon>
        <taxon>Araneomorphae</taxon>
        <taxon>Entelegynae</taxon>
        <taxon>Araneoidea</taxon>
        <taxon>Araneidae</taxon>
        <taxon>Araneus</taxon>
    </lineage>
</organism>
<comment type="caution">
    <text evidence="1">The sequence shown here is derived from an EMBL/GenBank/DDBJ whole genome shotgun (WGS) entry which is preliminary data.</text>
</comment>
<proteinExistence type="predicted"/>
<dbReference type="Proteomes" id="UP000499080">
    <property type="component" value="Unassembled WGS sequence"/>
</dbReference>
<evidence type="ECO:0000313" key="2">
    <source>
        <dbReference type="Proteomes" id="UP000499080"/>
    </source>
</evidence>
<evidence type="ECO:0000313" key="1">
    <source>
        <dbReference type="EMBL" id="GBM60011.1"/>
    </source>
</evidence>
<reference evidence="1 2" key="1">
    <citation type="journal article" date="2019" name="Sci. Rep.">
        <title>Orb-weaving spider Araneus ventricosus genome elucidates the spidroin gene catalogue.</title>
        <authorList>
            <person name="Kono N."/>
            <person name="Nakamura H."/>
            <person name="Ohtoshi R."/>
            <person name="Moran D.A.P."/>
            <person name="Shinohara A."/>
            <person name="Yoshida Y."/>
            <person name="Fujiwara M."/>
            <person name="Mori M."/>
            <person name="Tomita M."/>
            <person name="Arakawa K."/>
        </authorList>
    </citation>
    <scope>NUCLEOTIDE SEQUENCE [LARGE SCALE GENOMIC DNA]</scope>
</reference>
<gene>
    <name evidence="1" type="ORF">AVEN_102489_1</name>
</gene>
<name>A0A4Y2H4G7_ARAVE</name>
<keyword evidence="2" id="KW-1185">Reference proteome</keyword>
<sequence>MPLFLQPLWMLYQLDVGTDGRDRTRPHVSVPVTTTVTESVEWTSEETERCPMSPCLMPLQQLKRLDGHGRQDASPSPSA</sequence>